<keyword evidence="2" id="KW-0732">Signal</keyword>
<dbReference type="Proteomes" id="UP000494165">
    <property type="component" value="Unassembled WGS sequence"/>
</dbReference>
<dbReference type="AlphaFoldDB" id="A0A8S1CJL7"/>
<feature type="region of interest" description="Disordered" evidence="1">
    <location>
        <begin position="50"/>
        <end position="97"/>
    </location>
</feature>
<evidence type="ECO:0000313" key="3">
    <source>
        <dbReference type="EMBL" id="CAB3369603.1"/>
    </source>
</evidence>
<accession>A0A8S1CJL7</accession>
<feature type="compositionally biased region" description="Basic and acidic residues" evidence="1">
    <location>
        <begin position="74"/>
        <end position="86"/>
    </location>
</feature>
<name>A0A8S1CJL7_9INSE</name>
<comment type="caution">
    <text evidence="3">The sequence shown here is derived from an EMBL/GenBank/DDBJ whole genome shotgun (WGS) entry which is preliminary data.</text>
</comment>
<protein>
    <recommendedName>
        <fullName evidence="5">DUF4794 domain-containing protein</fullName>
    </recommendedName>
</protein>
<reference evidence="3 4" key="1">
    <citation type="submission" date="2020-04" db="EMBL/GenBank/DDBJ databases">
        <authorList>
            <person name="Alioto T."/>
            <person name="Alioto T."/>
            <person name="Gomez Garrido J."/>
        </authorList>
    </citation>
    <scope>NUCLEOTIDE SEQUENCE [LARGE SCALE GENOMIC DNA]</scope>
</reference>
<evidence type="ECO:0000256" key="1">
    <source>
        <dbReference type="SAM" id="MobiDB-lite"/>
    </source>
</evidence>
<evidence type="ECO:0000256" key="2">
    <source>
        <dbReference type="SAM" id="SignalP"/>
    </source>
</evidence>
<keyword evidence="4" id="KW-1185">Reference proteome</keyword>
<feature type="chain" id="PRO_5035943208" description="DUF4794 domain-containing protein" evidence="2">
    <location>
        <begin position="21"/>
        <end position="232"/>
    </location>
</feature>
<proteinExistence type="predicted"/>
<evidence type="ECO:0008006" key="5">
    <source>
        <dbReference type="Google" id="ProtNLM"/>
    </source>
</evidence>
<sequence>MHHYFQVVAIVVCCTVLVQGASVVRVPRVYNILIKSDGSIAPSEAVSLDSLHNEEGSQSEENSKEVIGGGSKEASSKETSIEKADEPTEEPLPVLNAQQGGVVDGVNYTEVPLSRAYPLTRYTIPIIAARHPFPYLHGGLILGPVPKLAAAQREFPGESAELQQQSGEIEETKSYDLPQDAQKPIQQLPLPQYRSTADNFNLDPAAFRERLLQLQRAHREQIADGAEQEDEQ</sequence>
<evidence type="ECO:0000313" key="4">
    <source>
        <dbReference type="Proteomes" id="UP000494165"/>
    </source>
</evidence>
<organism evidence="3 4">
    <name type="scientific">Cloeon dipterum</name>
    <dbReference type="NCBI Taxonomy" id="197152"/>
    <lineage>
        <taxon>Eukaryota</taxon>
        <taxon>Metazoa</taxon>
        <taxon>Ecdysozoa</taxon>
        <taxon>Arthropoda</taxon>
        <taxon>Hexapoda</taxon>
        <taxon>Insecta</taxon>
        <taxon>Pterygota</taxon>
        <taxon>Palaeoptera</taxon>
        <taxon>Ephemeroptera</taxon>
        <taxon>Pisciforma</taxon>
        <taxon>Baetidae</taxon>
        <taxon>Cloeon</taxon>
    </lineage>
</organism>
<feature type="signal peptide" evidence="2">
    <location>
        <begin position="1"/>
        <end position="20"/>
    </location>
</feature>
<dbReference type="EMBL" id="CADEPI010000046">
    <property type="protein sequence ID" value="CAB3369603.1"/>
    <property type="molecule type" value="Genomic_DNA"/>
</dbReference>
<dbReference type="OrthoDB" id="10574520at2759"/>
<gene>
    <name evidence="3" type="ORF">CLODIP_2_CD02638</name>
</gene>